<keyword evidence="7" id="KW-1185">Reference proteome</keyword>
<dbReference type="Gene3D" id="3.90.550.10">
    <property type="entry name" value="Spore Coat Polysaccharide Biosynthesis Protein SpsA, Chain A"/>
    <property type="match status" value="1"/>
</dbReference>
<keyword evidence="4" id="KW-0812">Transmembrane</keyword>
<dbReference type="CDD" id="cd06439">
    <property type="entry name" value="CESA_like_1"/>
    <property type="match status" value="1"/>
</dbReference>
<feature type="transmembrane region" description="Helical" evidence="4">
    <location>
        <begin position="20"/>
        <end position="44"/>
    </location>
</feature>
<keyword evidence="3 6" id="KW-0808">Transferase</keyword>
<proteinExistence type="inferred from homology"/>
<feature type="transmembrane region" description="Helical" evidence="4">
    <location>
        <begin position="362"/>
        <end position="383"/>
    </location>
</feature>
<gene>
    <name evidence="6" type="ORF">FTW19_11725</name>
</gene>
<dbReference type="SUPFAM" id="SSF53448">
    <property type="entry name" value="Nucleotide-diphospho-sugar transferases"/>
    <property type="match status" value="1"/>
</dbReference>
<dbReference type="RefSeq" id="WP_147647799.1">
    <property type="nucleotide sequence ID" value="NZ_CP042806.1"/>
</dbReference>
<dbReference type="Pfam" id="PF00535">
    <property type="entry name" value="Glycos_transf_2"/>
    <property type="match status" value="1"/>
</dbReference>
<dbReference type="Proteomes" id="UP000321820">
    <property type="component" value="Chromosome"/>
</dbReference>
<evidence type="ECO:0000256" key="1">
    <source>
        <dbReference type="ARBA" id="ARBA00006739"/>
    </source>
</evidence>
<feature type="domain" description="Glycosyltransferase 2-like" evidence="5">
    <location>
        <begin position="62"/>
        <end position="226"/>
    </location>
</feature>
<keyword evidence="4" id="KW-1133">Transmembrane helix</keyword>
<evidence type="ECO:0000256" key="3">
    <source>
        <dbReference type="ARBA" id="ARBA00022679"/>
    </source>
</evidence>
<evidence type="ECO:0000259" key="5">
    <source>
        <dbReference type="Pfam" id="PF00535"/>
    </source>
</evidence>
<sequence>MLFYLPKAGLLGPHFDRYAILAFWACVVVIAYAYAGYPLMLWALTKFRRSRPSEPSNAPSITILICAHNEARNIGKKLTDCLALNYPPDRLQILVASDGSTDETVQIVRSFSEQGVGLVVIPQQRGKTYTQNVAVQYATGDIVVFSDATTEYQADALQYIAGNFSDPTVGAVSGRYYYFDPEKESSSNSGAQAFAGYDNRIRKMQSEIASITGCCGCIYAVRRSLYTPLQPHIISDLVEPMHVLLQGAKVKLEPRAVARESTASTSRKEFSMRVRVITRALHGISSVGSLLLPWKHPWIALQLYSHKLLRYSVPVFLLGVFLSSSLLIHIPLYRFIFVAQAGVYAVALLTAFVPVQRLSRPLALPLYFCIVNAAALAAIVQFVRGERYVSWRPEREVSRAH</sequence>
<feature type="transmembrane region" description="Helical" evidence="4">
    <location>
        <begin position="308"/>
        <end position="328"/>
    </location>
</feature>
<accession>A0A5B9EA01</accession>
<evidence type="ECO:0000313" key="6">
    <source>
        <dbReference type="EMBL" id="QEE28609.1"/>
    </source>
</evidence>
<dbReference type="AlphaFoldDB" id="A0A5B9EA01"/>
<reference evidence="6 7" key="1">
    <citation type="submission" date="2019-08" db="EMBL/GenBank/DDBJ databases">
        <title>Complete genome sequence of Terriglobus albidus strain ORNL.</title>
        <authorList>
            <person name="Podar M."/>
        </authorList>
    </citation>
    <scope>NUCLEOTIDE SEQUENCE [LARGE SCALE GENOMIC DNA]</scope>
    <source>
        <strain evidence="6 7">ORNL</strain>
    </source>
</reference>
<feature type="transmembrane region" description="Helical" evidence="4">
    <location>
        <begin position="335"/>
        <end position="356"/>
    </location>
</feature>
<organism evidence="6 7">
    <name type="scientific">Terriglobus albidus</name>
    <dbReference type="NCBI Taxonomy" id="1592106"/>
    <lineage>
        <taxon>Bacteria</taxon>
        <taxon>Pseudomonadati</taxon>
        <taxon>Acidobacteriota</taxon>
        <taxon>Terriglobia</taxon>
        <taxon>Terriglobales</taxon>
        <taxon>Acidobacteriaceae</taxon>
        <taxon>Terriglobus</taxon>
    </lineage>
</organism>
<dbReference type="OrthoDB" id="9766299at2"/>
<name>A0A5B9EA01_9BACT</name>
<evidence type="ECO:0000256" key="4">
    <source>
        <dbReference type="SAM" id="Phobius"/>
    </source>
</evidence>
<dbReference type="KEGG" id="talb:FTW19_11725"/>
<keyword evidence="2" id="KW-0328">Glycosyltransferase</keyword>
<dbReference type="InterPro" id="IPR001173">
    <property type="entry name" value="Glyco_trans_2-like"/>
</dbReference>
<dbReference type="PANTHER" id="PTHR43630">
    <property type="entry name" value="POLY-BETA-1,6-N-ACETYL-D-GLUCOSAMINE SYNTHASE"/>
    <property type="match status" value="1"/>
</dbReference>
<comment type="similarity">
    <text evidence="1">Belongs to the glycosyltransferase 2 family.</text>
</comment>
<dbReference type="EMBL" id="CP042806">
    <property type="protein sequence ID" value="QEE28609.1"/>
    <property type="molecule type" value="Genomic_DNA"/>
</dbReference>
<protein>
    <submittedName>
        <fullName evidence="6">Glycosyltransferase family 2 protein</fullName>
    </submittedName>
</protein>
<keyword evidence="4" id="KW-0472">Membrane</keyword>
<dbReference type="PANTHER" id="PTHR43630:SF1">
    <property type="entry name" value="POLY-BETA-1,6-N-ACETYL-D-GLUCOSAMINE SYNTHASE"/>
    <property type="match status" value="1"/>
</dbReference>
<evidence type="ECO:0000256" key="2">
    <source>
        <dbReference type="ARBA" id="ARBA00022676"/>
    </source>
</evidence>
<dbReference type="GO" id="GO:0016757">
    <property type="term" value="F:glycosyltransferase activity"/>
    <property type="evidence" value="ECO:0007669"/>
    <property type="project" value="UniProtKB-KW"/>
</dbReference>
<evidence type="ECO:0000313" key="7">
    <source>
        <dbReference type="Proteomes" id="UP000321820"/>
    </source>
</evidence>
<dbReference type="InterPro" id="IPR029044">
    <property type="entry name" value="Nucleotide-diphossugar_trans"/>
</dbReference>